<dbReference type="Proteomes" id="UP000199280">
    <property type="component" value="Unassembled WGS sequence"/>
</dbReference>
<comment type="subcellular location">
    <subcellularLocation>
        <location evidence="1">Cell envelope</location>
    </subcellularLocation>
</comment>
<dbReference type="EMBL" id="FJNB01000006">
    <property type="protein sequence ID" value="CZQ92436.1"/>
    <property type="molecule type" value="Genomic_DNA"/>
</dbReference>
<dbReference type="Pfam" id="PF00497">
    <property type="entry name" value="SBP_bac_3"/>
    <property type="match status" value="1"/>
</dbReference>
<evidence type="ECO:0000313" key="9">
    <source>
        <dbReference type="Proteomes" id="UP000076878"/>
    </source>
</evidence>
<reference evidence="8 10" key="2">
    <citation type="submission" date="2016-10" db="EMBL/GenBank/DDBJ databases">
        <authorList>
            <person name="Varghese N."/>
            <person name="Submissions S."/>
        </authorList>
    </citation>
    <scope>NUCLEOTIDE SEQUENCE [LARGE SCALE GENOMIC DNA]</scope>
    <source>
        <strain evidence="8 10">DSM 22150</strain>
    </source>
</reference>
<proteinExistence type="inferred from homology"/>
<gene>
    <name evidence="8" type="ORF">SAMN05216375_105107</name>
    <name evidence="7" type="ORF">TR210_1044</name>
</gene>
<reference evidence="7 9" key="1">
    <citation type="submission" date="2016-02" db="EMBL/GenBank/DDBJ databases">
        <authorList>
            <person name="Wen L."/>
            <person name="He K."/>
            <person name="Yang H."/>
        </authorList>
    </citation>
    <scope>NUCLEOTIDE SEQUENCE [LARGE SCALE GENOMIC DNA]</scope>
    <source>
        <strain evidence="7">Trichococcus_R210</strain>
    </source>
</reference>
<dbReference type="PROSITE" id="PS51257">
    <property type="entry name" value="PROKAR_LIPOPROTEIN"/>
    <property type="match status" value="1"/>
</dbReference>
<dbReference type="PANTHER" id="PTHR35936:SF34">
    <property type="entry name" value="ABC TRANSPORTER EXTRACELLULAR-BINDING PROTEIN YCKB-RELATED"/>
    <property type="match status" value="1"/>
</dbReference>
<dbReference type="PROSITE" id="PS01039">
    <property type="entry name" value="SBP_BACTERIAL_3"/>
    <property type="match status" value="1"/>
</dbReference>
<dbReference type="EMBL" id="FNYT01000005">
    <property type="protein sequence ID" value="SEI95534.1"/>
    <property type="molecule type" value="Genomic_DNA"/>
</dbReference>
<organism evidence="7 9">
    <name type="scientific">Trichococcus ilyis</name>
    <dbReference type="NCBI Taxonomy" id="640938"/>
    <lineage>
        <taxon>Bacteria</taxon>
        <taxon>Bacillati</taxon>
        <taxon>Bacillota</taxon>
        <taxon>Bacilli</taxon>
        <taxon>Lactobacillales</taxon>
        <taxon>Carnobacteriaceae</taxon>
        <taxon>Trichococcus</taxon>
    </lineage>
</organism>
<feature type="signal peptide" evidence="5">
    <location>
        <begin position="1"/>
        <end position="19"/>
    </location>
</feature>
<dbReference type="GO" id="GO:0030313">
    <property type="term" value="C:cell envelope"/>
    <property type="evidence" value="ECO:0007669"/>
    <property type="project" value="UniProtKB-SubCell"/>
</dbReference>
<protein>
    <submittedName>
        <fullName evidence="8">Cystine transport system substrate-binding protein</fullName>
    </submittedName>
</protein>
<dbReference type="PANTHER" id="PTHR35936">
    <property type="entry name" value="MEMBRANE-BOUND LYTIC MUREIN TRANSGLYCOSYLASE F"/>
    <property type="match status" value="1"/>
</dbReference>
<comment type="similarity">
    <text evidence="2 4">Belongs to the bacterial solute-binding protein 3 family.</text>
</comment>
<dbReference type="Gene3D" id="3.40.190.10">
    <property type="entry name" value="Periplasmic binding protein-like II"/>
    <property type="match status" value="2"/>
</dbReference>
<evidence type="ECO:0000313" key="7">
    <source>
        <dbReference type="EMBL" id="CZQ92436.1"/>
    </source>
</evidence>
<evidence type="ECO:0000256" key="4">
    <source>
        <dbReference type="RuleBase" id="RU003744"/>
    </source>
</evidence>
<evidence type="ECO:0000256" key="5">
    <source>
        <dbReference type="SAM" id="SignalP"/>
    </source>
</evidence>
<evidence type="ECO:0000256" key="1">
    <source>
        <dbReference type="ARBA" id="ARBA00004196"/>
    </source>
</evidence>
<dbReference type="STRING" id="640938.TR210_1044"/>
<accession>A0A143YLP8</accession>
<sequence>MKKLLSKILFVGTAGLALAACGATTTDSSSDSASTASSTAPTTNVLKTIEENKQLRIGVEGTYPPFSYHDTETGDLVGFEVEIAEVIAEDLGVEPVFVETKWDSLIAGLDVNKYDIVINNVGVTEERQEAYDFTDAYFESYGQLAVSADSDIQTLADYSGKKSAQSTTSNYAKNATDLGAEIVPVDGFNQAVELITSGRADGTINDYITFLTYFEEHPESTLRLIDEKLPTNDKVGIILQKENADFQAKLNEIIAARTEDGTFKAIFEKYLGEDISVGANE</sequence>
<keyword evidence="3 5" id="KW-0732">Signal</keyword>
<feature type="domain" description="Solute-binding protein family 3/N-terminal" evidence="6">
    <location>
        <begin position="54"/>
        <end position="274"/>
    </location>
</feature>
<keyword evidence="10" id="KW-1185">Reference proteome</keyword>
<dbReference type="OrthoDB" id="8613538at2"/>
<dbReference type="InterPro" id="IPR018313">
    <property type="entry name" value="SBP_3_CS"/>
</dbReference>
<evidence type="ECO:0000259" key="6">
    <source>
        <dbReference type="SMART" id="SM00062"/>
    </source>
</evidence>
<dbReference type="InterPro" id="IPR001638">
    <property type="entry name" value="Solute-binding_3/MltF_N"/>
</dbReference>
<feature type="chain" id="PRO_5007514919" evidence="5">
    <location>
        <begin position="20"/>
        <end position="281"/>
    </location>
</feature>
<dbReference type="RefSeq" id="WP_068622271.1">
    <property type="nucleotide sequence ID" value="NZ_FJNB01000006.1"/>
</dbReference>
<evidence type="ECO:0000256" key="3">
    <source>
        <dbReference type="ARBA" id="ARBA00022729"/>
    </source>
</evidence>
<dbReference type="Proteomes" id="UP000076878">
    <property type="component" value="Unassembled WGS sequence"/>
</dbReference>
<evidence type="ECO:0000256" key="2">
    <source>
        <dbReference type="ARBA" id="ARBA00010333"/>
    </source>
</evidence>
<evidence type="ECO:0000313" key="8">
    <source>
        <dbReference type="EMBL" id="SEI95534.1"/>
    </source>
</evidence>
<dbReference type="SUPFAM" id="SSF53850">
    <property type="entry name" value="Periplasmic binding protein-like II"/>
    <property type="match status" value="1"/>
</dbReference>
<evidence type="ECO:0000313" key="10">
    <source>
        <dbReference type="Proteomes" id="UP000199280"/>
    </source>
</evidence>
<dbReference type="SMART" id="SM00062">
    <property type="entry name" value="PBPb"/>
    <property type="match status" value="1"/>
</dbReference>
<dbReference type="AlphaFoldDB" id="A0A143YLP8"/>
<name>A0A143YLP8_9LACT</name>